<evidence type="ECO:0000256" key="1">
    <source>
        <dbReference type="ARBA" id="ARBA00004117"/>
    </source>
</evidence>
<comment type="subcellular location">
    <subcellularLocation>
        <location evidence="1">Bacterial flagellum basal body</location>
    </subcellularLocation>
</comment>
<dbReference type="RefSeq" id="WP_306411562.1">
    <property type="nucleotide sequence ID" value="NZ_JANFPI010000003.1"/>
</dbReference>
<keyword evidence="6" id="KW-1185">Reference proteome</keyword>
<accession>A0AAE3SUZ5</accession>
<keyword evidence="5" id="KW-0282">Flagellum</keyword>
<dbReference type="EMBL" id="JANFPI010000003">
    <property type="protein sequence ID" value="MCX8997790.1"/>
    <property type="molecule type" value="Genomic_DNA"/>
</dbReference>
<proteinExistence type="inferred from homology"/>
<reference evidence="5" key="1">
    <citation type="submission" date="2022-07" db="EMBL/GenBank/DDBJ databases">
        <title>Ectorhizobium quercum gen.nov., sp. nov.</title>
        <authorList>
            <person name="Ma T."/>
            <person name="Li Y."/>
        </authorList>
    </citation>
    <scope>NUCLEOTIDE SEQUENCE</scope>
    <source>
        <strain evidence="5">BDR2-2</strain>
    </source>
</reference>
<sequence length="101" mass="10620">MTISSMTAIAITGMQAAATQFTASASNIAHVDTVEYQKKAASFATLQPGGVEAKVTATDAGVSLDRELYDMIGAKIAYEANATVFETGADLWQVLSTIKRD</sequence>
<comment type="similarity">
    <text evidence="2">Belongs to the flagella basal body rod proteins family.</text>
</comment>
<comment type="caution">
    <text evidence="5">The sequence shown here is derived from an EMBL/GenBank/DDBJ whole genome shotgun (WGS) entry which is preliminary data.</text>
</comment>
<keyword evidence="5" id="KW-0966">Cell projection</keyword>
<dbReference type="Proteomes" id="UP001208771">
    <property type="component" value="Unassembled WGS sequence"/>
</dbReference>
<dbReference type="PANTHER" id="PTHR30435">
    <property type="entry name" value="FLAGELLAR PROTEIN"/>
    <property type="match status" value="1"/>
</dbReference>
<feature type="domain" description="Flagellar basal-body/hook protein C-terminal" evidence="4">
    <location>
        <begin position="60"/>
        <end position="97"/>
    </location>
</feature>
<dbReference type="GO" id="GO:0009425">
    <property type="term" value="C:bacterial-type flagellum basal body"/>
    <property type="evidence" value="ECO:0007669"/>
    <property type="project" value="UniProtKB-SubCell"/>
</dbReference>
<evidence type="ECO:0000259" key="4">
    <source>
        <dbReference type="Pfam" id="PF06429"/>
    </source>
</evidence>
<evidence type="ECO:0000256" key="3">
    <source>
        <dbReference type="ARBA" id="ARBA00023143"/>
    </source>
</evidence>
<keyword evidence="3" id="KW-0975">Bacterial flagellum</keyword>
<organism evidence="5 6">
    <name type="scientific">Ectorhizobium quercum</name>
    <dbReference type="NCBI Taxonomy" id="2965071"/>
    <lineage>
        <taxon>Bacteria</taxon>
        <taxon>Pseudomonadati</taxon>
        <taxon>Pseudomonadota</taxon>
        <taxon>Alphaproteobacteria</taxon>
        <taxon>Hyphomicrobiales</taxon>
        <taxon>Rhizobiaceae</taxon>
        <taxon>Ectorhizobium</taxon>
    </lineage>
</organism>
<evidence type="ECO:0000313" key="5">
    <source>
        <dbReference type="EMBL" id="MCX8997790.1"/>
    </source>
</evidence>
<gene>
    <name evidence="5" type="ORF">NOF55_11825</name>
</gene>
<protein>
    <submittedName>
        <fullName evidence="5">Flagellar basal body rod protein</fullName>
    </submittedName>
</protein>
<dbReference type="InterPro" id="IPR010930">
    <property type="entry name" value="Flg_bb/hook_C_dom"/>
</dbReference>
<name>A0AAE3SUZ5_9HYPH</name>
<dbReference type="Pfam" id="PF06429">
    <property type="entry name" value="Flg_bbr_C"/>
    <property type="match status" value="1"/>
</dbReference>
<evidence type="ECO:0000313" key="6">
    <source>
        <dbReference type="Proteomes" id="UP001208771"/>
    </source>
</evidence>
<evidence type="ECO:0000256" key="2">
    <source>
        <dbReference type="ARBA" id="ARBA00009677"/>
    </source>
</evidence>
<keyword evidence="5" id="KW-0969">Cilium</keyword>
<dbReference type="PANTHER" id="PTHR30435:SF19">
    <property type="entry name" value="FLAGELLAR BASAL-BODY ROD PROTEIN FLGG"/>
    <property type="match status" value="1"/>
</dbReference>
<dbReference type="AlphaFoldDB" id="A0AAE3SUZ5"/>
<dbReference type="GO" id="GO:0071978">
    <property type="term" value="P:bacterial-type flagellum-dependent swarming motility"/>
    <property type="evidence" value="ECO:0007669"/>
    <property type="project" value="TreeGrafter"/>
</dbReference>